<organism evidence="1 2">
    <name type="scientific">Leuconostoc citreum</name>
    <dbReference type="NCBI Taxonomy" id="33964"/>
    <lineage>
        <taxon>Bacteria</taxon>
        <taxon>Bacillati</taxon>
        <taxon>Bacillota</taxon>
        <taxon>Bacilli</taxon>
        <taxon>Lactobacillales</taxon>
        <taxon>Lactobacillaceae</taxon>
        <taxon>Leuconostoc</taxon>
    </lineage>
</organism>
<evidence type="ECO:0000313" key="1">
    <source>
        <dbReference type="EMBL" id="GDZ84353.1"/>
    </source>
</evidence>
<evidence type="ECO:0000313" key="2">
    <source>
        <dbReference type="Proteomes" id="UP000323274"/>
    </source>
</evidence>
<protein>
    <submittedName>
        <fullName evidence="1">Uncharacterized protein</fullName>
    </submittedName>
</protein>
<dbReference type="AlphaFoldDB" id="A0A5A5U3C7"/>
<accession>A0A5A5U3C7</accession>
<proteinExistence type="predicted"/>
<reference evidence="1 2" key="1">
    <citation type="submission" date="2019-04" db="EMBL/GenBank/DDBJ databases">
        <title>A pseudo-fructophilic Leuconostoc citreum strain F192-5 isolated from peel of satsuma mandarin: the first report for isolation and characterization of strain-dependent fructophilic-like characteristics.</title>
        <authorList>
            <person name="Maeno S."/>
            <person name="Tanizawa Y."/>
            <person name="Kajikawa A."/>
            <person name="Kanesaki Y."/>
            <person name="Kubota E."/>
            <person name="Arita M."/>
            <person name="Leon D."/>
            <person name="Endo A."/>
        </authorList>
    </citation>
    <scope>NUCLEOTIDE SEQUENCE [LARGE SCALE GENOMIC DNA]</scope>
    <source>
        <strain evidence="1 2">F192-5</strain>
    </source>
</reference>
<sequence length="531" mass="58657">MKKYILKLAIVIIFLCPIGTVSAYDKLPLKNGGSWQEDFSNITTDSTNAMNIAQPFLLFTRNLNINGGQMLDGNIATQNLNTYGSFLNGKTGISYVQNSITNTASWLHINQASKFVFGSSFKIVRANNAMQIEAGPSNLKQLVNNVSQSQLYQDTESHKYLDFDRGFAQLDSNAKTIITQASRISKPIITEDRWYWPRITIDTSNVATAANGTKIISLSARDLDYRRTVILKGLGKAEKIIFAINTDGVSQIDLQSIRFGNENEWRDVQLPMMFTFSNTSSAYTGGLRIGMNDSFATPVRSILAPQAAVDILGDFHGSIASDTVNYHWGKLRADQGVLFPVDNLPEEGSLSWVTNTFGVSFGTLKSVNNHFEDGGALSEQLRNINGDFSGIMQVKDTRNLSSTVKLPFYLTLSWTQPFTTNEMQDQLTRTSIDIQAKLGSNAGSLKLEPGETIQVPSNGSANAKDVYMFKVKNDTTSGIKTLYSQGKENQFAFDKWQLNIGAQDSQLNMGTYTAGFTWTLSPSRLTNKINP</sequence>
<name>A0A5A5U3C7_LEUCI</name>
<comment type="caution">
    <text evidence="1">The sequence shown here is derived from an EMBL/GenBank/DDBJ whole genome shotgun (WGS) entry which is preliminary data.</text>
</comment>
<dbReference type="EMBL" id="BJJW01000010">
    <property type="protein sequence ID" value="GDZ84353.1"/>
    <property type="molecule type" value="Genomic_DNA"/>
</dbReference>
<dbReference type="Proteomes" id="UP000323274">
    <property type="component" value="Unassembled WGS sequence"/>
</dbReference>
<dbReference type="RefSeq" id="WP_149334693.1">
    <property type="nucleotide sequence ID" value="NZ_BJJW01000010.1"/>
</dbReference>
<gene>
    <name evidence="1" type="ORF">LCIT_15950</name>
</gene>